<protein>
    <submittedName>
        <fullName evidence="5">Fasciclin-2-like isoform X2</fullName>
    </submittedName>
</protein>
<evidence type="ECO:0000256" key="2">
    <source>
        <dbReference type="SAM" id="Phobius"/>
    </source>
</evidence>
<dbReference type="GeneID" id="106470388"/>
<dbReference type="CDD" id="cd00063">
    <property type="entry name" value="FN3"/>
    <property type="match status" value="1"/>
</dbReference>
<proteinExistence type="predicted"/>
<dbReference type="SUPFAM" id="SSF49265">
    <property type="entry name" value="Fibronectin type III"/>
    <property type="match status" value="1"/>
</dbReference>
<dbReference type="PROSITE" id="PS50853">
    <property type="entry name" value="FN3"/>
    <property type="match status" value="1"/>
</dbReference>
<feature type="region of interest" description="Disordered" evidence="1">
    <location>
        <begin position="177"/>
        <end position="210"/>
    </location>
</feature>
<dbReference type="Gene3D" id="2.60.40.10">
    <property type="entry name" value="Immunoglobulins"/>
    <property type="match status" value="1"/>
</dbReference>
<dbReference type="RefSeq" id="XP_022254697.1">
    <property type="nucleotide sequence ID" value="XM_022398989.1"/>
</dbReference>
<dbReference type="InterPro" id="IPR003961">
    <property type="entry name" value="FN3_dom"/>
</dbReference>
<keyword evidence="2" id="KW-0812">Transmembrane</keyword>
<dbReference type="Pfam" id="PF00041">
    <property type="entry name" value="fn3"/>
    <property type="match status" value="1"/>
</dbReference>
<dbReference type="InterPro" id="IPR036116">
    <property type="entry name" value="FN3_sf"/>
</dbReference>
<name>A0ABM1TFP1_LIMPO</name>
<feature type="compositionally biased region" description="Basic and acidic residues" evidence="1">
    <location>
        <begin position="177"/>
        <end position="204"/>
    </location>
</feature>
<evidence type="ECO:0000259" key="3">
    <source>
        <dbReference type="PROSITE" id="PS50853"/>
    </source>
</evidence>
<keyword evidence="2" id="KW-1133">Transmembrane helix</keyword>
<dbReference type="Proteomes" id="UP000694941">
    <property type="component" value="Unplaced"/>
</dbReference>
<evidence type="ECO:0000313" key="4">
    <source>
        <dbReference type="Proteomes" id="UP000694941"/>
    </source>
</evidence>
<reference evidence="5" key="1">
    <citation type="submission" date="2025-08" db="UniProtKB">
        <authorList>
            <consortium name="RefSeq"/>
        </authorList>
    </citation>
    <scope>IDENTIFICATION</scope>
    <source>
        <tissue evidence="5">Muscle</tissue>
    </source>
</reference>
<keyword evidence="4" id="KW-1185">Reference proteome</keyword>
<accession>A0ABM1TFP1</accession>
<feature type="transmembrane region" description="Helical" evidence="2">
    <location>
        <begin position="134"/>
        <end position="158"/>
    </location>
</feature>
<evidence type="ECO:0000313" key="5">
    <source>
        <dbReference type="RefSeq" id="XP_022254697.1"/>
    </source>
</evidence>
<dbReference type="InterPro" id="IPR013783">
    <property type="entry name" value="Ig-like_fold"/>
</dbReference>
<feature type="domain" description="Fibronectin type-III" evidence="3">
    <location>
        <begin position="6"/>
        <end position="114"/>
    </location>
</feature>
<evidence type="ECO:0000256" key="1">
    <source>
        <dbReference type="SAM" id="MobiDB-lite"/>
    </source>
</evidence>
<gene>
    <name evidence="5" type="primary">LOC106470388</name>
</gene>
<organism evidence="4 5">
    <name type="scientific">Limulus polyphemus</name>
    <name type="common">Atlantic horseshoe crab</name>
    <dbReference type="NCBI Taxonomy" id="6850"/>
    <lineage>
        <taxon>Eukaryota</taxon>
        <taxon>Metazoa</taxon>
        <taxon>Ecdysozoa</taxon>
        <taxon>Arthropoda</taxon>
        <taxon>Chelicerata</taxon>
        <taxon>Merostomata</taxon>
        <taxon>Xiphosura</taxon>
        <taxon>Limulidae</taxon>
        <taxon>Limulus</taxon>
    </lineage>
</organism>
<keyword evidence="2" id="KW-0472">Membrane</keyword>
<sequence length="210" mass="23941">MPEESAPENPTFIQPGGNISTYPNHFEIRWVIPADNGRPILVFELKYSKVKRDVNSWIRLGEVKAIEIKDPEWRSGRFTIRDLEPSSYYKVELRAKNEIDYSESATMIFRTASGIGRGEEQEAISEQAGISTTAIIIIVVVLIVLICVLIDLVAYFRYQWGVFYFFRNMCGKPVNEKNKSAAKAEDGKASKIEEENEEKPKLEVDNPAFE</sequence>